<feature type="active site" description="Nucleophile" evidence="5">
    <location>
        <position position="125"/>
    </location>
</feature>
<dbReference type="GO" id="GO:0008253">
    <property type="term" value="F:5'-nucleotidase activity"/>
    <property type="evidence" value="ECO:0007669"/>
    <property type="project" value="TreeGrafter"/>
</dbReference>
<evidence type="ECO:0000313" key="8">
    <source>
        <dbReference type="WBParaSite" id="PgR095X_g008_t02"/>
    </source>
</evidence>
<feature type="binding site" evidence="6">
    <location>
        <position position="125"/>
    </location>
    <ligand>
        <name>Mg(2+)</name>
        <dbReference type="ChEBI" id="CHEBI:18420"/>
    </ligand>
</feature>
<feature type="binding site" evidence="6">
    <location>
        <position position="127"/>
    </location>
    <ligand>
        <name>GMP</name>
        <dbReference type="ChEBI" id="CHEBI:58115"/>
    </ligand>
</feature>
<dbReference type="WBParaSite" id="PgR095X_g008_t02">
    <property type="protein sequence ID" value="PgR095X_g008_t02"/>
    <property type="gene ID" value="PgR095X_g008"/>
</dbReference>
<dbReference type="InterPro" id="IPR008380">
    <property type="entry name" value="HAD-SF_hydro_IG_5-nucl"/>
</dbReference>
<dbReference type="PANTHER" id="PTHR12103">
    <property type="entry name" value="5'-NUCLEOTIDASE DOMAIN-CONTAINING"/>
    <property type="match status" value="1"/>
</dbReference>
<evidence type="ECO:0000256" key="1">
    <source>
        <dbReference type="ARBA" id="ARBA00009589"/>
    </source>
</evidence>
<dbReference type="InterPro" id="IPR016695">
    <property type="entry name" value="Pur_nucleotidase"/>
</dbReference>
<dbReference type="GO" id="GO:0046872">
    <property type="term" value="F:metal ion binding"/>
    <property type="evidence" value="ECO:0007669"/>
    <property type="project" value="UniProtKB-KW"/>
</dbReference>
<reference evidence="8" key="1">
    <citation type="submission" date="2022-11" db="UniProtKB">
        <authorList>
            <consortium name="WormBaseParasite"/>
        </authorList>
    </citation>
    <scope>IDENTIFICATION</scope>
</reference>
<dbReference type="InterPro" id="IPR036412">
    <property type="entry name" value="HAD-like_sf"/>
</dbReference>
<dbReference type="NCBIfam" id="TIGR02244">
    <property type="entry name" value="HAD-IG-Ncltidse"/>
    <property type="match status" value="1"/>
</dbReference>
<keyword evidence="4 6" id="KW-0460">Magnesium</keyword>
<accession>A0A915C6M8</accession>
<dbReference type="PANTHER" id="PTHR12103:SF12">
    <property type="entry name" value="FI20020P1"/>
    <property type="match status" value="1"/>
</dbReference>
<comment type="cofactor">
    <cofactor evidence="6">
        <name>Mg(2+)</name>
        <dbReference type="ChEBI" id="CHEBI:18420"/>
    </cofactor>
    <text evidence="6">Binds 1 Mg(2+) ion per subunit.</text>
</comment>
<feature type="binding site" evidence="6">
    <location>
        <position position="402"/>
    </location>
    <ligand>
        <name>Mg(2+)</name>
        <dbReference type="ChEBI" id="CHEBI:18420"/>
    </ligand>
</feature>
<dbReference type="PIRSF" id="PIRSF017434">
    <property type="entry name" value="Purine_5'-nucleotidase"/>
    <property type="match status" value="1"/>
</dbReference>
<proteinExistence type="inferred from homology"/>
<dbReference type="Gene3D" id="3.40.50.1000">
    <property type="entry name" value="HAD superfamily/HAD-like"/>
    <property type="match status" value="1"/>
</dbReference>
<organism evidence="7 8">
    <name type="scientific">Parascaris univalens</name>
    <name type="common">Nematode worm</name>
    <dbReference type="NCBI Taxonomy" id="6257"/>
    <lineage>
        <taxon>Eukaryota</taxon>
        <taxon>Metazoa</taxon>
        <taxon>Ecdysozoa</taxon>
        <taxon>Nematoda</taxon>
        <taxon>Chromadorea</taxon>
        <taxon>Rhabditida</taxon>
        <taxon>Spirurina</taxon>
        <taxon>Ascaridomorpha</taxon>
        <taxon>Ascaridoidea</taxon>
        <taxon>Ascarididae</taxon>
        <taxon>Parascaris</taxon>
    </lineage>
</organism>
<keyword evidence="3" id="KW-0378">Hydrolase</keyword>
<dbReference type="InterPro" id="IPR023214">
    <property type="entry name" value="HAD_sf"/>
</dbReference>
<name>A0A915C6M8_PARUN</name>
<dbReference type="Proteomes" id="UP000887569">
    <property type="component" value="Unplaced"/>
</dbReference>
<evidence type="ECO:0000256" key="3">
    <source>
        <dbReference type="ARBA" id="ARBA00022801"/>
    </source>
</evidence>
<keyword evidence="7" id="KW-1185">Reference proteome</keyword>
<comment type="similarity">
    <text evidence="1">Belongs to the 5'(3')-deoxyribonucleotidase family.</text>
</comment>
<sequence length="557" mass="64746">SSRAQIELCKRRIRLSKFEEHLHELYFKFEVTLLEVLQSSLVTSVYFNESVGRGSAMVEVTRMIFGGERRAMSSLVMSARRLRAMYELAKESALREPPSSACVDPRGVFCNNTLSLHKISVYGFDYDYTLAVYTRAVNKLIYDLSMNRLIQHYKYPRGLLSVPYDPTFAIRGLHYDISNSCLLKIDAFSQIQNGTVFRGRKKLSRDDIINIYGSFSLPDTKGRDLMQLIDLFSLPWAGLLSTVVQYFDDNAITFDPHSMYQDVASSVRYVHSSGEMYRVVSANLEHYVHKNVGLKEYLSRLIANGKQLFMVTNSPFSFMSRGMCYMLGEDWRKYFKYIVVMAKKPNFFQGRAPFRSYHEEDDSLSYEKVTSLEKGKIYAGGNIAALSEQGLFKGQRVLYFGDHIYSDLADPMLMLGWHTAAIVPELAREIRLQNDDHYRNAVIWLQYLTLLIEEYQKYGGTDNETRQLITDWFEERTKLREQVKVMFNPQFGSLFRTFTNMTFFSRRLNRLSDVYTSRLPNMLKYSDDHTFFPRRSALPHEVAIPFQMHFIDSTLQI</sequence>
<feature type="active site" description="Proton donor" evidence="5">
    <location>
        <position position="127"/>
    </location>
</feature>
<evidence type="ECO:0000256" key="5">
    <source>
        <dbReference type="PIRSR" id="PIRSR017434-1"/>
    </source>
</evidence>
<evidence type="ECO:0000256" key="4">
    <source>
        <dbReference type="ARBA" id="ARBA00022842"/>
    </source>
</evidence>
<dbReference type="SUPFAM" id="SSF56784">
    <property type="entry name" value="HAD-like"/>
    <property type="match status" value="1"/>
</dbReference>
<keyword evidence="2 6" id="KW-0479">Metal-binding</keyword>
<evidence type="ECO:0000313" key="7">
    <source>
        <dbReference type="Proteomes" id="UP000887569"/>
    </source>
</evidence>
<dbReference type="AlphaFoldDB" id="A0A915C6M8"/>
<protein>
    <submittedName>
        <fullName evidence="8">5'-nucleotidase domain-containing protein 2</fullName>
    </submittedName>
</protein>
<evidence type="ECO:0000256" key="2">
    <source>
        <dbReference type="ARBA" id="ARBA00022723"/>
    </source>
</evidence>
<dbReference type="Pfam" id="PF05761">
    <property type="entry name" value="5_nucleotid"/>
    <property type="match status" value="1"/>
</dbReference>
<evidence type="ECO:0000256" key="6">
    <source>
        <dbReference type="PIRSR" id="PIRSR017434-2"/>
    </source>
</evidence>